<protein>
    <recommendedName>
        <fullName evidence="2">Peptidase C51 domain-containing protein</fullName>
    </recommendedName>
</protein>
<feature type="transmembrane region" description="Helical" evidence="1">
    <location>
        <begin position="21"/>
        <end position="46"/>
    </location>
</feature>
<dbReference type="PANTHER" id="PTHR30094">
    <property type="entry name" value="BIFUNCTIONAL GLUTATHIONYLSPERMIDINE SYNTHETASE/AMIDASE-RELATED"/>
    <property type="match status" value="1"/>
</dbReference>
<dbReference type="RefSeq" id="WP_286976602.1">
    <property type="nucleotide sequence ID" value="NZ_PFNG01000131.1"/>
</dbReference>
<keyword evidence="1" id="KW-0472">Membrane</keyword>
<dbReference type="InterPro" id="IPR007921">
    <property type="entry name" value="CHAP_dom"/>
</dbReference>
<evidence type="ECO:0000256" key="1">
    <source>
        <dbReference type="SAM" id="Phobius"/>
    </source>
</evidence>
<evidence type="ECO:0000259" key="2">
    <source>
        <dbReference type="PROSITE" id="PS50911"/>
    </source>
</evidence>
<accession>A0A2M7T820</accession>
<dbReference type="PROSITE" id="PS50911">
    <property type="entry name" value="CHAP"/>
    <property type="match status" value="1"/>
</dbReference>
<gene>
    <name evidence="3" type="ORF">COY37_05475</name>
</gene>
<dbReference type="Gene3D" id="3.90.1720.10">
    <property type="entry name" value="endopeptidase domain like (from Nostoc punctiforme)"/>
    <property type="match status" value="1"/>
</dbReference>
<proteinExistence type="predicted"/>
<dbReference type="GO" id="GO:0016874">
    <property type="term" value="F:ligase activity"/>
    <property type="evidence" value="ECO:0007669"/>
    <property type="project" value="TreeGrafter"/>
</dbReference>
<dbReference type="PANTHER" id="PTHR30094:SF0">
    <property type="entry name" value="BIFUNCTIONAL GLUTATHIONYLSPERMIDINE SYNTHETASE_AMIDASE-RELATED"/>
    <property type="match status" value="1"/>
</dbReference>
<dbReference type="AlphaFoldDB" id="A0A2M7T820"/>
<dbReference type="EMBL" id="PFNG01000131">
    <property type="protein sequence ID" value="PIZ39060.1"/>
    <property type="molecule type" value="Genomic_DNA"/>
</dbReference>
<sequence length="616" mass="68363">MTRRGILMSYLKTRLESRCKHIFIGSTVLFLYIFLSVGLGSAYAFVQHPADPGDKYVYAFNLYEKTDVPLFAREASKKYGRQCVEYVKRFYYYKMGYSKNDGNVIDANSWSGDAWRYWDTYAAKKLLRFANRGNEPPRAGDIIVYNRTQKNSAGHVVIVTSIVGNRVNVIQQNYPWKKASTGSLTMTVKNNTYNIPISNLLGWLRGKNQPSQPNPSNISIGEGAPDQNSRAAFVHAYENHGGKPKAGCPTNKVHHWGNGWVQDFKGGSVDSAAIMLADGASTAYVVWGGSIWQKYISLRGAEGPLGYPTSDEIPVTASTGTQGVYQEFKDGRLTWHRNGAFPNKTFATYGAILAKYKAIGGPSHPIGLPIADEGEALRSPFGTTGTYSRFERGTINWHRDGSRAKQTFFVMGGIFEKYKAMGYSSSWLGFPISDEYDVTGGARSDFEGGNISWTPQGGMVVQPNDKPSPITDEIYNVWRNGDQAQNRYGTAAQSFKATLPFIKSVAFNAATWLNNAPGGKVHVKIFSDEAQTKLVGTYKETAVNNYGETTVTWDKPMPVNVGSTYWLQLLPVKGTKLLVYFSKYDDYSEGVLYLNWAREQSFDLNAKIKGLSKADS</sequence>
<dbReference type="Proteomes" id="UP000230956">
    <property type="component" value="Unassembled WGS sequence"/>
</dbReference>
<evidence type="ECO:0000313" key="3">
    <source>
        <dbReference type="EMBL" id="PIZ39060.1"/>
    </source>
</evidence>
<keyword evidence="1" id="KW-1133">Transmembrane helix</keyword>
<evidence type="ECO:0000313" key="4">
    <source>
        <dbReference type="Proteomes" id="UP000230956"/>
    </source>
</evidence>
<keyword evidence="1" id="KW-0812">Transmembrane</keyword>
<dbReference type="InterPro" id="IPR051705">
    <property type="entry name" value="Gsp_Synthetase/Amidase"/>
</dbReference>
<dbReference type="InterPro" id="IPR013207">
    <property type="entry name" value="LGFP"/>
</dbReference>
<name>A0A2M7T820_9ACTN</name>
<dbReference type="InterPro" id="IPR038765">
    <property type="entry name" value="Papain-like_cys_pep_sf"/>
</dbReference>
<dbReference type="SUPFAM" id="SSF54001">
    <property type="entry name" value="Cysteine proteinases"/>
    <property type="match status" value="1"/>
</dbReference>
<feature type="domain" description="Peptidase C51" evidence="2">
    <location>
        <begin position="58"/>
        <end position="205"/>
    </location>
</feature>
<dbReference type="Pfam" id="PF08310">
    <property type="entry name" value="LGFP"/>
    <property type="match status" value="3"/>
</dbReference>
<reference evidence="4" key="1">
    <citation type="submission" date="2017-09" db="EMBL/GenBank/DDBJ databases">
        <title>Depth-based differentiation of microbial function through sediment-hosted aquifers and enrichment of novel symbionts in the deep terrestrial subsurface.</title>
        <authorList>
            <person name="Probst A.J."/>
            <person name="Ladd B."/>
            <person name="Jarett J.K."/>
            <person name="Geller-Mcgrath D.E."/>
            <person name="Sieber C.M.K."/>
            <person name="Emerson J.B."/>
            <person name="Anantharaman K."/>
            <person name="Thomas B.C."/>
            <person name="Malmstrom R."/>
            <person name="Stieglmeier M."/>
            <person name="Klingl A."/>
            <person name="Woyke T."/>
            <person name="Ryan C.M."/>
            <person name="Banfield J.F."/>
        </authorList>
    </citation>
    <scope>NUCLEOTIDE SEQUENCE [LARGE SCALE GENOMIC DNA]</scope>
</reference>
<comment type="caution">
    <text evidence="3">The sequence shown here is derived from an EMBL/GenBank/DDBJ whole genome shotgun (WGS) entry which is preliminary data.</text>
</comment>
<organism evidence="3 4">
    <name type="scientific">Candidatus Aquicultor secundus</name>
    <dbReference type="NCBI Taxonomy" id="1973895"/>
    <lineage>
        <taxon>Bacteria</taxon>
        <taxon>Bacillati</taxon>
        <taxon>Actinomycetota</taxon>
        <taxon>Candidatus Aquicultoria</taxon>
        <taxon>Candidatus Aquicultorales</taxon>
        <taxon>Candidatus Aquicultoraceae</taxon>
        <taxon>Candidatus Aquicultor</taxon>
    </lineage>
</organism>
<dbReference type="Pfam" id="PF05257">
    <property type="entry name" value="CHAP"/>
    <property type="match status" value="1"/>
</dbReference>